<dbReference type="InterPro" id="IPR020843">
    <property type="entry name" value="ER"/>
</dbReference>
<dbReference type="SUPFAM" id="SSF50129">
    <property type="entry name" value="GroES-like"/>
    <property type="match status" value="1"/>
</dbReference>
<dbReference type="FunFam" id="3.40.50.720:FF:000121">
    <property type="entry name" value="Prostaglandin reductase 2"/>
    <property type="match status" value="1"/>
</dbReference>
<dbReference type="InterPro" id="IPR011032">
    <property type="entry name" value="GroES-like_sf"/>
</dbReference>
<evidence type="ECO:0000256" key="4">
    <source>
        <dbReference type="ARBA" id="ARBA00033119"/>
    </source>
</evidence>
<proteinExistence type="inferred from homology"/>
<accession>A0A9P0BRL7</accession>
<reference evidence="9" key="1">
    <citation type="submission" date="2021-12" db="EMBL/GenBank/DDBJ databases">
        <authorList>
            <person name="King R."/>
        </authorList>
    </citation>
    <scope>NUCLEOTIDE SEQUENCE</scope>
</reference>
<dbReference type="OrthoDB" id="809632at2759"/>
<sequence>MRCLKYQVNNQFKDFLPDPGDFELIHENIPPIKQGEFLVKAKFISTDPYLRSFANRSSVPYEQFGFQVGRVVESKHPDYPATMNVVSHSGWRDYTVLNGDPDEIFNIKPYNAPVGNLPLSYAVGALGMPGMTAYLGLLEICRPEAGEVVCVSSAAGAVGSLVGQIAKLQGCTVIGFAGTDAKVDMLRNELKFDHAFNYKATKDVKGAIRSVTHGIDCYFDNVGGTLSAQVMECMNENGRVAVCGSISLYGKNSSPRKKPHLPASVTGVSFSFTQWNLEQQGAALAQLKTWIEQGKIQAKETIVKGFEGLPNTFIGMLRGDYVGKTVVKV</sequence>
<organism evidence="9 10">
    <name type="scientific">Chrysodeixis includens</name>
    <name type="common">Soybean looper</name>
    <name type="synonym">Pseudoplusia includens</name>
    <dbReference type="NCBI Taxonomy" id="689277"/>
    <lineage>
        <taxon>Eukaryota</taxon>
        <taxon>Metazoa</taxon>
        <taxon>Ecdysozoa</taxon>
        <taxon>Arthropoda</taxon>
        <taxon>Hexapoda</taxon>
        <taxon>Insecta</taxon>
        <taxon>Pterygota</taxon>
        <taxon>Neoptera</taxon>
        <taxon>Endopterygota</taxon>
        <taxon>Lepidoptera</taxon>
        <taxon>Glossata</taxon>
        <taxon>Ditrysia</taxon>
        <taxon>Noctuoidea</taxon>
        <taxon>Noctuidae</taxon>
        <taxon>Plusiinae</taxon>
        <taxon>Chrysodeixis</taxon>
    </lineage>
</organism>
<dbReference type="InterPro" id="IPR041694">
    <property type="entry name" value="ADH_N_2"/>
</dbReference>
<comment type="similarity">
    <text evidence="1">Belongs to the NADP-dependent oxidoreductase L4BD family.</text>
</comment>
<dbReference type="AlphaFoldDB" id="A0A9P0BRL7"/>
<comment type="catalytic activity">
    <reaction evidence="7">
        <text>13,14-dihydro-15-oxo-prostaglandin E1 + NADP(+) = 15-oxoprostaglandin E1 + NADPH + H(+)</text>
        <dbReference type="Rhea" id="RHEA:50584"/>
        <dbReference type="ChEBI" id="CHEBI:15378"/>
        <dbReference type="ChEBI" id="CHEBI:57401"/>
        <dbReference type="ChEBI" id="CHEBI:57783"/>
        <dbReference type="ChEBI" id="CHEBI:58349"/>
        <dbReference type="ChEBI" id="CHEBI:133408"/>
    </reaction>
    <physiologicalReaction direction="right-to-left" evidence="7">
        <dbReference type="Rhea" id="RHEA:50586"/>
    </physiologicalReaction>
</comment>
<evidence type="ECO:0000256" key="2">
    <source>
        <dbReference type="ARBA" id="ARBA00011981"/>
    </source>
</evidence>
<dbReference type="Proteomes" id="UP001154114">
    <property type="component" value="Chromosome 20"/>
</dbReference>
<dbReference type="Gene3D" id="3.90.180.10">
    <property type="entry name" value="Medium-chain alcohol dehydrogenases, catalytic domain"/>
    <property type="match status" value="1"/>
</dbReference>
<protein>
    <recommendedName>
        <fullName evidence="4">15-oxoprostaglandin 13-reductase</fullName>
        <ecNumber evidence="2">1.3.1.48</ecNumber>
    </recommendedName>
    <alternativeName>
        <fullName evidence="4">15-oxoprostaglandin 13-reductase</fullName>
    </alternativeName>
</protein>
<evidence type="ECO:0000259" key="8">
    <source>
        <dbReference type="SMART" id="SM00829"/>
    </source>
</evidence>
<dbReference type="EMBL" id="LR824023">
    <property type="protein sequence ID" value="CAH0593999.1"/>
    <property type="molecule type" value="Genomic_DNA"/>
</dbReference>
<gene>
    <name evidence="9" type="ORF">CINC_LOCUS6019</name>
</gene>
<dbReference type="InterPro" id="IPR036291">
    <property type="entry name" value="NAD(P)-bd_dom_sf"/>
</dbReference>
<dbReference type="PANTHER" id="PTHR43205:SF7">
    <property type="entry name" value="PROSTAGLANDIN REDUCTASE 1"/>
    <property type="match status" value="1"/>
</dbReference>
<dbReference type="PANTHER" id="PTHR43205">
    <property type="entry name" value="PROSTAGLANDIN REDUCTASE"/>
    <property type="match status" value="1"/>
</dbReference>
<keyword evidence="3" id="KW-0560">Oxidoreductase</keyword>
<dbReference type="InterPro" id="IPR013149">
    <property type="entry name" value="ADH-like_C"/>
</dbReference>
<dbReference type="Pfam" id="PF00107">
    <property type="entry name" value="ADH_zinc_N"/>
    <property type="match status" value="1"/>
</dbReference>
<dbReference type="Gene3D" id="3.40.50.720">
    <property type="entry name" value="NAD(P)-binding Rossmann-like Domain"/>
    <property type="match status" value="1"/>
</dbReference>
<evidence type="ECO:0000256" key="7">
    <source>
        <dbReference type="ARBA" id="ARBA00049070"/>
    </source>
</evidence>
<dbReference type="InterPro" id="IPR045010">
    <property type="entry name" value="MDR_fam"/>
</dbReference>
<dbReference type="GO" id="GO:0006693">
    <property type="term" value="P:prostaglandin metabolic process"/>
    <property type="evidence" value="ECO:0007669"/>
    <property type="project" value="TreeGrafter"/>
</dbReference>
<evidence type="ECO:0000313" key="9">
    <source>
        <dbReference type="EMBL" id="CAH0593999.1"/>
    </source>
</evidence>
<dbReference type="EC" id="1.3.1.48" evidence="2"/>
<comment type="catalytic activity">
    <reaction evidence="5">
        <text>13,14-dihydro-15-oxo-prostaglandin F1alpha + NADP(+) = 15-oxoprostaglandin F1alpha + NADPH + H(+)</text>
        <dbReference type="Rhea" id="RHEA:50592"/>
        <dbReference type="ChEBI" id="CHEBI:15378"/>
        <dbReference type="ChEBI" id="CHEBI:57783"/>
        <dbReference type="ChEBI" id="CHEBI:58349"/>
        <dbReference type="ChEBI" id="CHEBI:79072"/>
        <dbReference type="ChEBI" id="CHEBI:133411"/>
    </reaction>
    <physiologicalReaction direction="right-to-left" evidence="5">
        <dbReference type="Rhea" id="RHEA:50594"/>
    </physiologicalReaction>
</comment>
<evidence type="ECO:0000256" key="5">
    <source>
        <dbReference type="ARBA" id="ARBA00047878"/>
    </source>
</evidence>
<dbReference type="Pfam" id="PF16884">
    <property type="entry name" value="ADH_N_2"/>
    <property type="match status" value="1"/>
</dbReference>
<evidence type="ECO:0000256" key="3">
    <source>
        <dbReference type="ARBA" id="ARBA00023002"/>
    </source>
</evidence>
<evidence type="ECO:0000256" key="6">
    <source>
        <dbReference type="ARBA" id="ARBA00048290"/>
    </source>
</evidence>
<dbReference type="SUPFAM" id="SSF51735">
    <property type="entry name" value="NAD(P)-binding Rossmann-fold domains"/>
    <property type="match status" value="1"/>
</dbReference>
<evidence type="ECO:0000313" key="10">
    <source>
        <dbReference type="Proteomes" id="UP001154114"/>
    </source>
</evidence>
<name>A0A9P0BRL7_CHRIL</name>
<feature type="domain" description="Enoyl reductase (ER)" evidence="8">
    <location>
        <begin position="20"/>
        <end position="327"/>
    </location>
</feature>
<evidence type="ECO:0000256" key="1">
    <source>
        <dbReference type="ARBA" id="ARBA00010460"/>
    </source>
</evidence>
<comment type="catalytic activity">
    <reaction evidence="6">
        <text>13,14-dihydro-15-oxo-PGF2alpha + NADP(+) = 15-oxoprostaglandin F2alpha + NADPH + H(+)</text>
        <dbReference type="Rhea" id="RHEA:50588"/>
        <dbReference type="ChEBI" id="CHEBI:15378"/>
        <dbReference type="ChEBI" id="CHEBI:57783"/>
        <dbReference type="ChEBI" id="CHEBI:58349"/>
        <dbReference type="ChEBI" id="CHEBI:133374"/>
        <dbReference type="ChEBI" id="CHEBI:133409"/>
    </reaction>
    <physiologicalReaction direction="right-to-left" evidence="6">
        <dbReference type="Rhea" id="RHEA:50590"/>
    </physiologicalReaction>
</comment>
<dbReference type="SMART" id="SM00829">
    <property type="entry name" value="PKS_ER"/>
    <property type="match status" value="1"/>
</dbReference>
<keyword evidence="10" id="KW-1185">Reference proteome</keyword>
<dbReference type="GO" id="GO:0047522">
    <property type="term" value="F:15-oxoprostaglandin 13-reductase [NAD(P)+] activity"/>
    <property type="evidence" value="ECO:0007669"/>
    <property type="project" value="UniProtKB-EC"/>
</dbReference>